<dbReference type="GO" id="GO:0045436">
    <property type="term" value="F:lycopene beta cyclase activity"/>
    <property type="evidence" value="ECO:0007669"/>
    <property type="project" value="UniProtKB-ARBA"/>
</dbReference>
<keyword evidence="7" id="KW-0413">Isomerase</keyword>
<dbReference type="GO" id="GO:0016872">
    <property type="term" value="F:intramolecular lyase activity"/>
    <property type="evidence" value="ECO:0007669"/>
    <property type="project" value="InterPro"/>
</dbReference>
<organism evidence="9 10">
    <name type="scientific">Micrococcus terreus</name>
    <dbReference type="NCBI Taxonomy" id="574650"/>
    <lineage>
        <taxon>Bacteria</taxon>
        <taxon>Bacillati</taxon>
        <taxon>Actinomycetota</taxon>
        <taxon>Actinomycetes</taxon>
        <taxon>Micrococcales</taxon>
        <taxon>Micrococcaceae</taxon>
        <taxon>Micrococcus</taxon>
    </lineage>
</organism>
<dbReference type="GO" id="GO:0016117">
    <property type="term" value="P:carotenoid biosynthetic process"/>
    <property type="evidence" value="ECO:0007669"/>
    <property type="project" value="UniProtKB-KW"/>
</dbReference>
<dbReference type="AlphaFoldDB" id="A0A1I7MPS3"/>
<sequence>MIYLGTLLFVIGCMALLDWRHRLFFFRRPVAATAVMVAGMIYFLGWDLWAIDLGIFLHRDSPLMTGIMLAPELPLEEAFFLFFLSYLTMVLFTGLVQLLTWRAGRHERTEAANGVSA</sequence>
<keyword evidence="4" id="KW-0125">Carotenoid biosynthesis</keyword>
<evidence type="ECO:0000256" key="3">
    <source>
        <dbReference type="ARBA" id="ARBA00022692"/>
    </source>
</evidence>
<evidence type="ECO:0000256" key="1">
    <source>
        <dbReference type="ARBA" id="ARBA00004141"/>
    </source>
</evidence>
<keyword evidence="10" id="KW-1185">Reference proteome</keyword>
<keyword evidence="3 8" id="KW-0812">Transmembrane</keyword>
<dbReference type="OrthoDB" id="4774157at2"/>
<keyword evidence="6 8" id="KW-0472">Membrane</keyword>
<accession>A0A1I7MPS3</accession>
<dbReference type="STRING" id="574650.SAMN04487966_10920"/>
<comment type="pathway">
    <text evidence="2">Carotenoid biosynthesis.</text>
</comment>
<dbReference type="Proteomes" id="UP000198881">
    <property type="component" value="Unassembled WGS sequence"/>
</dbReference>
<evidence type="ECO:0000313" key="9">
    <source>
        <dbReference type="EMBL" id="SFV23923.1"/>
    </source>
</evidence>
<comment type="subcellular location">
    <subcellularLocation>
        <location evidence="1">Membrane</location>
        <topology evidence="1">Multi-pass membrane protein</topology>
    </subcellularLocation>
</comment>
<dbReference type="RefSeq" id="WP_091698275.1">
    <property type="nucleotide sequence ID" value="NZ_FPCG01000009.1"/>
</dbReference>
<evidence type="ECO:0000256" key="7">
    <source>
        <dbReference type="ARBA" id="ARBA00023235"/>
    </source>
</evidence>
<evidence type="ECO:0000256" key="4">
    <source>
        <dbReference type="ARBA" id="ARBA00022746"/>
    </source>
</evidence>
<dbReference type="NCBIfam" id="TIGR03462">
    <property type="entry name" value="CarR_dom_SF"/>
    <property type="match status" value="1"/>
</dbReference>
<evidence type="ECO:0000256" key="2">
    <source>
        <dbReference type="ARBA" id="ARBA00004829"/>
    </source>
</evidence>
<feature type="transmembrane region" description="Helical" evidence="8">
    <location>
        <begin position="31"/>
        <end position="57"/>
    </location>
</feature>
<name>A0A1I7MPS3_9MICC</name>
<feature type="transmembrane region" description="Helical" evidence="8">
    <location>
        <begin position="78"/>
        <end position="99"/>
    </location>
</feature>
<dbReference type="EMBL" id="FPCG01000009">
    <property type="protein sequence ID" value="SFV23923.1"/>
    <property type="molecule type" value="Genomic_DNA"/>
</dbReference>
<gene>
    <name evidence="9" type="ORF">SAMN04487966_10920</name>
</gene>
<protein>
    <submittedName>
        <fullName evidence="9">Lycopene cyclase domain-containing protein</fullName>
    </submittedName>
</protein>
<evidence type="ECO:0000256" key="6">
    <source>
        <dbReference type="ARBA" id="ARBA00023136"/>
    </source>
</evidence>
<evidence type="ECO:0000256" key="8">
    <source>
        <dbReference type="SAM" id="Phobius"/>
    </source>
</evidence>
<keyword evidence="5 8" id="KW-1133">Transmembrane helix</keyword>
<evidence type="ECO:0000313" key="10">
    <source>
        <dbReference type="Proteomes" id="UP000198881"/>
    </source>
</evidence>
<dbReference type="GO" id="GO:0016020">
    <property type="term" value="C:membrane"/>
    <property type="evidence" value="ECO:0007669"/>
    <property type="project" value="UniProtKB-SubCell"/>
</dbReference>
<proteinExistence type="predicted"/>
<reference evidence="9 10" key="1">
    <citation type="submission" date="2016-10" db="EMBL/GenBank/DDBJ databases">
        <authorList>
            <person name="de Groot N.N."/>
        </authorList>
    </citation>
    <scope>NUCLEOTIDE SEQUENCE [LARGE SCALE GENOMIC DNA]</scope>
    <source>
        <strain evidence="9 10">CGMCC 1.7054</strain>
    </source>
</reference>
<dbReference type="InterPro" id="IPR017825">
    <property type="entry name" value="Lycopene_cyclase_dom"/>
</dbReference>
<evidence type="ECO:0000256" key="5">
    <source>
        <dbReference type="ARBA" id="ARBA00022989"/>
    </source>
</evidence>